<dbReference type="InterPro" id="IPR007111">
    <property type="entry name" value="NACHT_NTPase"/>
</dbReference>
<feature type="region of interest" description="Disordered" evidence="1">
    <location>
        <begin position="208"/>
        <end position="233"/>
    </location>
</feature>
<dbReference type="AlphaFoldDB" id="A0A0L8LYA4"/>
<evidence type="ECO:0000259" key="2">
    <source>
        <dbReference type="Pfam" id="PF05729"/>
    </source>
</evidence>
<feature type="domain" description="DUF4062" evidence="3">
    <location>
        <begin position="4"/>
        <end position="85"/>
    </location>
</feature>
<dbReference type="Proteomes" id="UP000037251">
    <property type="component" value="Unassembled WGS sequence"/>
</dbReference>
<proteinExistence type="predicted"/>
<dbReference type="InterPro" id="IPR027417">
    <property type="entry name" value="P-loop_NTPase"/>
</dbReference>
<dbReference type="PANTHER" id="PTHR46844">
    <property type="entry name" value="SLR5058 PROTEIN"/>
    <property type="match status" value="1"/>
</dbReference>
<evidence type="ECO:0008006" key="6">
    <source>
        <dbReference type="Google" id="ProtNLM"/>
    </source>
</evidence>
<accession>A0A0L8LYA4</accession>
<evidence type="ECO:0000256" key="1">
    <source>
        <dbReference type="SAM" id="MobiDB-lite"/>
    </source>
</evidence>
<feature type="domain" description="NACHT" evidence="2">
    <location>
        <begin position="264"/>
        <end position="426"/>
    </location>
</feature>
<keyword evidence="5" id="KW-1185">Reference proteome</keyword>
<dbReference type="InterPro" id="IPR016024">
    <property type="entry name" value="ARM-type_fold"/>
</dbReference>
<name>A0A0L8LYA4_9ACTN</name>
<dbReference type="InterPro" id="IPR025139">
    <property type="entry name" value="DUF4062"/>
</dbReference>
<evidence type="ECO:0000313" key="4">
    <source>
        <dbReference type="EMBL" id="KOG43060.1"/>
    </source>
</evidence>
<dbReference type="PANTHER" id="PTHR46844:SF1">
    <property type="entry name" value="SLR5058 PROTEIN"/>
    <property type="match status" value="1"/>
</dbReference>
<dbReference type="eggNOG" id="COG5635">
    <property type="taxonomic scope" value="Bacteria"/>
</dbReference>
<evidence type="ECO:0000259" key="3">
    <source>
        <dbReference type="Pfam" id="PF13271"/>
    </source>
</evidence>
<dbReference type="OrthoDB" id="135105at2"/>
<sequence>MANVYISSTFQDLQEARRQVSQTIRRMKHTDVAMEYYGAEDVRPLDKCLADVAACDLYVCIVAGRYGFVPGDGEVSITELEYLKAVELGKPRLLFLLSEDARWPMSRLELNAEAMGRLAAFRTRLQHDRIADEFLDELDLSKKVGEAIYRWEREQGGTRGVADWEAYRRAMFDAHRWVRLAVIAGAKQDRSFAEIPLTDVFVPQPVQGGSPEYEVTCPQDEPGEPPEETEADEAAEMSLGAATGASGAPVEQIQDVLARERRQVFLGAPGSGKSTLLLDAVLRLCDTGRGPDQLPANLRHAPLPFLVELRQYVLDPATNFVDYIAANVGRRYGVRVDAEDVRAVLDERDRVVVMFDGLDEVFDPRTQTEVIEEFRQFSRTYGGCRVVVTSRIAGYSALELERDDFRHYTVLGFGMPEVREFVPKWYTYYTWQGDERDAQGLTRRISESPRLLELAGNPLLLTMMAVIYKHHDLPEKRMQLYKRCTEVLLEDWEVKRKKIARDESLPLGFPMVAEQKAELLQQVSMYMLEHQRAGSELNAIAREPLLTIIAAYLQSEYHKSPGEARAVASEILDHLRERTYVIAEVGEQRFGFVHRTFMEYYAALHCKAEFNRREADYDWLTRELFGAHWRKSEWREVLLLLIAMLKEQESPVRKVIEHVRGEEVSGLPLQLTFAARCLAEVGTNDDAWSRQFVHDLVESVRAAARQSESHAVTAFLDDALGSFSVLASTVTVRKTTRKIIDDLEGAKPLRGRMIAFQLQLALRSKEERREFALASLKDPAEPVRRGAIAALEREWPGREDVAAPLADVLRSDRISRVRMSALQALDRSWPESTVVLDALETRARVETAYTVIIEMAQYLARRWSGNRRALELVLRLSGAGLRGRNPREDGEAVQDALADALLEGWRHREDCRTILRGHETGAEFMRPAGVALVALARGWPGDAENRQWVYRRLSDEHVTGWPYITDSLVRNIVAALVRDVEAKSWVLWKCEDVTVPAYLRRLTMAALRSQYGDEEIVEWLEGRIEVEPDAGLRFEAMLVWQAVHPHTKGRKSLLAERAIHDDEAAIRYLAMMLFLEVAERGEQQRVAQLMVSRKKNISIRQRLFGLISECDAPWVRPLLVKKFTGEETVVRMGILRHLVAPRGQRIPPTPEFLWAEPWRSLWLFDWTYDFDAEDIMLRRVEELYRRRATGRASEDYPDWVPDFLVYVATQDPSGIVRSLAANGLAAVGERSNRAWEMLNDLRTEEAEVVRQKRDDYDPPEGYL</sequence>
<dbReference type="PATRIC" id="fig|67356.5.peg.814"/>
<evidence type="ECO:0000313" key="5">
    <source>
        <dbReference type="Proteomes" id="UP000037251"/>
    </source>
</evidence>
<protein>
    <recommendedName>
        <fullName evidence="6">NACHT domain-containing protein</fullName>
    </recommendedName>
</protein>
<dbReference type="SUPFAM" id="SSF48371">
    <property type="entry name" value="ARM repeat"/>
    <property type="match status" value="2"/>
</dbReference>
<dbReference type="SUPFAM" id="SSF52540">
    <property type="entry name" value="P-loop containing nucleoside triphosphate hydrolases"/>
    <property type="match status" value="1"/>
</dbReference>
<gene>
    <name evidence="4" type="ORF">ADK37_03770</name>
</gene>
<dbReference type="Pfam" id="PF05729">
    <property type="entry name" value="NACHT"/>
    <property type="match status" value="1"/>
</dbReference>
<comment type="caution">
    <text evidence="4">The sequence shown here is derived from an EMBL/GenBank/DDBJ whole genome shotgun (WGS) entry which is preliminary data.</text>
</comment>
<organism evidence="4 5">
    <name type="scientific">Streptomyces resistomycificus</name>
    <dbReference type="NCBI Taxonomy" id="67356"/>
    <lineage>
        <taxon>Bacteria</taxon>
        <taxon>Bacillati</taxon>
        <taxon>Actinomycetota</taxon>
        <taxon>Actinomycetes</taxon>
        <taxon>Kitasatosporales</taxon>
        <taxon>Streptomycetaceae</taxon>
        <taxon>Streptomyces</taxon>
        <taxon>Streptomyces aurantiacus group</taxon>
    </lineage>
</organism>
<dbReference type="Pfam" id="PF13271">
    <property type="entry name" value="DUF4062"/>
    <property type="match status" value="1"/>
</dbReference>
<dbReference type="STRING" id="67356.AQJ84_02315"/>
<feature type="compositionally biased region" description="Acidic residues" evidence="1">
    <location>
        <begin position="221"/>
        <end position="233"/>
    </location>
</feature>
<reference evidence="5" key="1">
    <citation type="submission" date="2015-07" db="EMBL/GenBank/DDBJ databases">
        <authorList>
            <person name="Ju K.-S."/>
            <person name="Doroghazi J.R."/>
            <person name="Metcalf W.W."/>
        </authorList>
    </citation>
    <scope>NUCLEOTIDE SEQUENCE [LARGE SCALE GENOMIC DNA]</scope>
    <source>
        <strain evidence="5">NRRL 2290</strain>
    </source>
</reference>
<dbReference type="EMBL" id="LGUS01000013">
    <property type="protein sequence ID" value="KOG43060.1"/>
    <property type="molecule type" value="Genomic_DNA"/>
</dbReference>
<dbReference type="Gene3D" id="3.40.50.300">
    <property type="entry name" value="P-loop containing nucleotide triphosphate hydrolases"/>
    <property type="match status" value="1"/>
</dbReference>